<proteinExistence type="predicted"/>
<evidence type="ECO:0000313" key="3">
    <source>
        <dbReference type="Proteomes" id="UP000825701"/>
    </source>
</evidence>
<dbReference type="Proteomes" id="UP000825701">
    <property type="component" value="Chromosome"/>
</dbReference>
<reference evidence="2" key="1">
    <citation type="submission" date="2021-08" db="EMBL/GenBank/DDBJ databases">
        <authorList>
            <person name="Zhang H."/>
            <person name="Xu M."/>
            <person name="Yu Z."/>
            <person name="Yang L."/>
            <person name="Cai Y."/>
        </authorList>
    </citation>
    <scope>NUCLEOTIDE SEQUENCE</scope>
    <source>
        <strain evidence="2">CHL1</strain>
    </source>
</reference>
<gene>
    <name evidence="2" type="ORF">K6K41_21160</name>
</gene>
<dbReference type="RefSeq" id="WP_261402329.1">
    <property type="nucleotide sequence ID" value="NZ_CP081869.1"/>
</dbReference>
<feature type="transmembrane region" description="Helical" evidence="1">
    <location>
        <begin position="177"/>
        <end position="202"/>
    </location>
</feature>
<dbReference type="KEGG" id="cmet:K6K41_21160"/>
<feature type="transmembrane region" description="Helical" evidence="1">
    <location>
        <begin position="12"/>
        <end position="29"/>
    </location>
</feature>
<evidence type="ECO:0000256" key="1">
    <source>
        <dbReference type="SAM" id="Phobius"/>
    </source>
</evidence>
<dbReference type="EMBL" id="CP081869">
    <property type="protein sequence ID" value="QZN99279.1"/>
    <property type="molecule type" value="Genomic_DNA"/>
</dbReference>
<evidence type="ECO:0000313" key="2">
    <source>
        <dbReference type="EMBL" id="QZN99279.1"/>
    </source>
</evidence>
<keyword evidence="1" id="KW-0812">Transmembrane</keyword>
<keyword evidence="3" id="KW-1185">Reference proteome</keyword>
<keyword evidence="1" id="KW-0472">Membrane</keyword>
<feature type="transmembrane region" description="Helical" evidence="1">
    <location>
        <begin position="99"/>
        <end position="124"/>
    </location>
</feature>
<sequence length="205" mass="21351">MKNGLRGHALRFVICAAIGTAAGVAARLATGTPNALALGWDAAAISYTAHVWATLLPASADEMVAWSGQEDEGRWAITLLLTAAAAASGVAVFDMASQGAAALAALTILCSWTLVHTVFAAHYAHRCFSGGPKSPGLDFPGERPRFSDFAYYSFTIGMTFQTSDVDTRSGEMRRLTLVHSVVSFIFNTVIIAISVGLAGGLIGGN</sequence>
<dbReference type="AlphaFoldDB" id="A0A9E6R8J3"/>
<protein>
    <submittedName>
        <fullName evidence="2">DUF1345 domain-containing protein</fullName>
    </submittedName>
</protein>
<dbReference type="Pfam" id="PF07077">
    <property type="entry name" value="DUF1345"/>
    <property type="match status" value="1"/>
</dbReference>
<dbReference type="InterPro" id="IPR009781">
    <property type="entry name" value="DUF1345"/>
</dbReference>
<name>A0A9E6R8J3_9HYPH</name>
<organism evidence="2 3">
    <name type="scientific">Chenggangzhangella methanolivorans</name>
    <dbReference type="NCBI Taxonomy" id="1437009"/>
    <lineage>
        <taxon>Bacteria</taxon>
        <taxon>Pseudomonadati</taxon>
        <taxon>Pseudomonadota</taxon>
        <taxon>Alphaproteobacteria</taxon>
        <taxon>Hyphomicrobiales</taxon>
        <taxon>Methylopilaceae</taxon>
        <taxon>Chenggangzhangella</taxon>
    </lineage>
</organism>
<accession>A0A9E6R8J3</accession>
<keyword evidence="1" id="KW-1133">Transmembrane helix</keyword>
<feature type="transmembrane region" description="Helical" evidence="1">
    <location>
        <begin position="75"/>
        <end position="93"/>
    </location>
</feature>